<evidence type="ECO:0000259" key="2">
    <source>
        <dbReference type="SMART" id="SM01233"/>
    </source>
</evidence>
<dbReference type="InterPro" id="IPR006861">
    <property type="entry name" value="HABP4_PAIRBP1-bd"/>
</dbReference>
<proteinExistence type="predicted"/>
<dbReference type="GO" id="GO:0005737">
    <property type="term" value="C:cytoplasm"/>
    <property type="evidence" value="ECO:0007669"/>
    <property type="project" value="TreeGrafter"/>
</dbReference>
<name>A0A1E7FWJ6_9STRA</name>
<feature type="compositionally biased region" description="Basic and acidic residues" evidence="1">
    <location>
        <begin position="209"/>
        <end position="223"/>
    </location>
</feature>
<feature type="compositionally biased region" description="Basic and acidic residues" evidence="1">
    <location>
        <begin position="88"/>
        <end position="133"/>
    </location>
</feature>
<sequence>MSNPFAALDDSGDEAPKAPKTKAVAKDTKKKVVEASKPDPRNTHDRNTKHGRGGRPPPRDGKREFDRRSGTGRGKEIKKGGGGARNWGSDKNEAKKMEGRINENEVVATKKEGGDEESKPTDSPKEAEPEKVVDNTISYSDYVASKGKKEEVAQREIENAFKGVTVAVSVEESFMVMGGAKQKKIKKKKDAEKKTIDVGFRVTSSNTEESSRGGDRGRDESRGGGRGGRGRGGRGRGEGRGRGGRGGRGSSKGPSSSNKKPSGINVQDENAFPSL</sequence>
<keyword evidence="4" id="KW-1185">Reference proteome</keyword>
<gene>
    <name evidence="3" type="ORF">FRACYDRAFT_267303</name>
</gene>
<dbReference type="Proteomes" id="UP000095751">
    <property type="component" value="Unassembled WGS sequence"/>
</dbReference>
<feature type="region of interest" description="Disordered" evidence="1">
    <location>
        <begin position="178"/>
        <end position="275"/>
    </location>
</feature>
<dbReference type="InterPro" id="IPR039764">
    <property type="entry name" value="HABP4/SERBP1-like"/>
</dbReference>
<feature type="region of interest" description="Disordered" evidence="1">
    <location>
        <begin position="1"/>
        <end position="134"/>
    </location>
</feature>
<dbReference type="GO" id="GO:0003723">
    <property type="term" value="F:RNA binding"/>
    <property type="evidence" value="ECO:0007669"/>
    <property type="project" value="InterPro"/>
</dbReference>
<reference evidence="3 4" key="1">
    <citation type="submission" date="2016-09" db="EMBL/GenBank/DDBJ databases">
        <title>Extensive genetic diversity and differential bi-allelic expression allows diatom success in the polar Southern Ocean.</title>
        <authorList>
            <consortium name="DOE Joint Genome Institute"/>
            <person name="Mock T."/>
            <person name="Otillar R.P."/>
            <person name="Strauss J."/>
            <person name="Dupont C."/>
            <person name="Frickenhaus S."/>
            <person name="Maumus F."/>
            <person name="Mcmullan M."/>
            <person name="Sanges R."/>
            <person name="Schmutz J."/>
            <person name="Toseland A."/>
            <person name="Valas R."/>
            <person name="Veluchamy A."/>
            <person name="Ward B.J."/>
            <person name="Allen A."/>
            <person name="Barry K."/>
            <person name="Falciatore A."/>
            <person name="Ferrante M."/>
            <person name="Fortunato A.E."/>
            <person name="Gloeckner G."/>
            <person name="Gruber A."/>
            <person name="Hipkin R."/>
            <person name="Janech M."/>
            <person name="Kroth P."/>
            <person name="Leese F."/>
            <person name="Lindquist E."/>
            <person name="Lyon B.R."/>
            <person name="Martin J."/>
            <person name="Mayer C."/>
            <person name="Parker M."/>
            <person name="Quesneville H."/>
            <person name="Raymond J."/>
            <person name="Uhlig C."/>
            <person name="Valentin K.U."/>
            <person name="Worden A.Z."/>
            <person name="Armbrust E.V."/>
            <person name="Bowler C."/>
            <person name="Green B."/>
            <person name="Moulton V."/>
            <person name="Van Oosterhout C."/>
            <person name="Grigoriev I."/>
        </authorList>
    </citation>
    <scope>NUCLEOTIDE SEQUENCE [LARGE SCALE GENOMIC DNA]</scope>
    <source>
        <strain evidence="3 4">CCMP1102</strain>
    </source>
</reference>
<feature type="domain" description="Hyaluronan/mRNA-binding protein" evidence="2">
    <location>
        <begin position="61"/>
        <end position="158"/>
    </location>
</feature>
<evidence type="ECO:0000256" key="1">
    <source>
        <dbReference type="SAM" id="MobiDB-lite"/>
    </source>
</evidence>
<dbReference type="PANTHER" id="PTHR12299">
    <property type="entry name" value="HYALURONIC ACID-BINDING PROTEIN 4"/>
    <property type="match status" value="1"/>
</dbReference>
<dbReference type="PANTHER" id="PTHR12299:SF17">
    <property type="entry name" value="AT19571P-RELATED"/>
    <property type="match status" value="1"/>
</dbReference>
<evidence type="ECO:0000313" key="4">
    <source>
        <dbReference type="Proteomes" id="UP000095751"/>
    </source>
</evidence>
<dbReference type="Pfam" id="PF04774">
    <property type="entry name" value="HABP4_PAI-RBP1"/>
    <property type="match status" value="1"/>
</dbReference>
<feature type="compositionally biased region" description="Basic and acidic residues" evidence="1">
    <location>
        <begin position="57"/>
        <end position="79"/>
    </location>
</feature>
<feature type="compositionally biased region" description="Low complexity" evidence="1">
    <location>
        <begin position="251"/>
        <end position="263"/>
    </location>
</feature>
<feature type="compositionally biased region" description="Basic and acidic residues" evidence="1">
    <location>
        <begin position="24"/>
        <end position="48"/>
    </location>
</feature>
<dbReference type="InParanoid" id="A0A1E7FWJ6"/>
<dbReference type="GO" id="GO:0005634">
    <property type="term" value="C:nucleus"/>
    <property type="evidence" value="ECO:0007669"/>
    <property type="project" value="TreeGrafter"/>
</dbReference>
<accession>A0A1E7FWJ6</accession>
<protein>
    <recommendedName>
        <fullName evidence="2">Hyaluronan/mRNA-binding protein domain-containing protein</fullName>
    </recommendedName>
</protein>
<organism evidence="3 4">
    <name type="scientific">Fragilariopsis cylindrus CCMP1102</name>
    <dbReference type="NCBI Taxonomy" id="635003"/>
    <lineage>
        <taxon>Eukaryota</taxon>
        <taxon>Sar</taxon>
        <taxon>Stramenopiles</taxon>
        <taxon>Ochrophyta</taxon>
        <taxon>Bacillariophyta</taxon>
        <taxon>Bacillariophyceae</taxon>
        <taxon>Bacillariophycidae</taxon>
        <taxon>Bacillariales</taxon>
        <taxon>Bacillariaceae</taxon>
        <taxon>Fragilariopsis</taxon>
    </lineage>
</organism>
<dbReference type="Gene3D" id="6.10.140.1040">
    <property type="match status" value="1"/>
</dbReference>
<dbReference type="EMBL" id="KV784353">
    <property type="protein sequence ID" value="OEU22522.1"/>
    <property type="molecule type" value="Genomic_DNA"/>
</dbReference>
<dbReference type="AlphaFoldDB" id="A0A1E7FWJ6"/>
<dbReference type="SMART" id="SM01233">
    <property type="entry name" value="HABP4_PAI-RBP1"/>
    <property type="match status" value="1"/>
</dbReference>
<dbReference type="OrthoDB" id="784393at2759"/>
<dbReference type="KEGG" id="fcy:FRACYDRAFT_267303"/>
<evidence type="ECO:0000313" key="3">
    <source>
        <dbReference type="EMBL" id="OEU22522.1"/>
    </source>
</evidence>